<sequence length="350" mass="39990">MSTKQLLTIASQSSPTHPPILSTGKITYDNFKNFEYMCLRFFSHKGVAPTDCVSRIIYNFKETLVQDWLDADFIKFSALTFPDFISEFKKKWLPRHWLDDIVDRVINPQGDRPFWTWVIDVKKCNILLKGKKHYVDPKDLKDHLAAHFDRSLWDAYRNMDNFSTLEKMLDLDDWVEQVRIINEKQHSRQENSSKNYIDKLIAQSIAANLPLANNIANTMPSSSSTSTTSSSCPPASNFNTTPRPFATTPRHIPKLTDDKKSLLASHGRCYKCRLFYVSHYADSCTILHPISEAVANLMPANAAIATAAFDKRTPTIIAVVFGHEPASFTNEDYFFEELSSDQEETSDRES</sequence>
<accession>A0A369JKH4</accession>
<reference evidence="2" key="1">
    <citation type="submission" date="2018-04" db="EMBL/GenBank/DDBJ databases">
        <title>Whole genome sequencing of Hypsizygus marmoreus.</title>
        <authorList>
            <person name="Choi I.-G."/>
            <person name="Min B."/>
            <person name="Kim J.-G."/>
            <person name="Kim S."/>
            <person name="Oh Y.-L."/>
            <person name="Kong W.-S."/>
            <person name="Park H."/>
            <person name="Jeong J."/>
            <person name="Song E.-S."/>
        </authorList>
    </citation>
    <scope>NUCLEOTIDE SEQUENCE [LARGE SCALE GENOMIC DNA]</scope>
    <source>
        <strain evidence="2">51987-8</strain>
    </source>
</reference>
<dbReference type="EMBL" id="LUEZ02000051">
    <property type="protein sequence ID" value="RDB22348.1"/>
    <property type="molecule type" value="Genomic_DNA"/>
</dbReference>
<protein>
    <submittedName>
        <fullName evidence="2">Uncharacterized protein</fullName>
    </submittedName>
</protein>
<feature type="compositionally biased region" description="Low complexity" evidence="1">
    <location>
        <begin position="219"/>
        <end position="231"/>
    </location>
</feature>
<organism evidence="2 3">
    <name type="scientific">Hypsizygus marmoreus</name>
    <name type="common">White beech mushroom</name>
    <name type="synonym">Agaricus marmoreus</name>
    <dbReference type="NCBI Taxonomy" id="39966"/>
    <lineage>
        <taxon>Eukaryota</taxon>
        <taxon>Fungi</taxon>
        <taxon>Dikarya</taxon>
        <taxon>Basidiomycota</taxon>
        <taxon>Agaricomycotina</taxon>
        <taxon>Agaricomycetes</taxon>
        <taxon>Agaricomycetidae</taxon>
        <taxon>Agaricales</taxon>
        <taxon>Tricholomatineae</taxon>
        <taxon>Lyophyllaceae</taxon>
        <taxon>Hypsizygus</taxon>
    </lineage>
</organism>
<name>A0A369JKH4_HYPMA</name>
<proteinExistence type="predicted"/>
<feature type="region of interest" description="Disordered" evidence="1">
    <location>
        <begin position="219"/>
        <end position="253"/>
    </location>
</feature>
<evidence type="ECO:0000256" key="1">
    <source>
        <dbReference type="SAM" id="MobiDB-lite"/>
    </source>
</evidence>
<dbReference type="Proteomes" id="UP000076154">
    <property type="component" value="Unassembled WGS sequence"/>
</dbReference>
<dbReference type="STRING" id="39966.A0A369JKH4"/>
<comment type="caution">
    <text evidence="2">The sequence shown here is derived from an EMBL/GenBank/DDBJ whole genome shotgun (WGS) entry which is preliminary data.</text>
</comment>
<evidence type="ECO:0000313" key="2">
    <source>
        <dbReference type="EMBL" id="RDB22348.1"/>
    </source>
</evidence>
<evidence type="ECO:0000313" key="3">
    <source>
        <dbReference type="Proteomes" id="UP000076154"/>
    </source>
</evidence>
<gene>
    <name evidence="2" type="ORF">Hypma_010547</name>
</gene>
<dbReference type="OrthoDB" id="2369050at2759"/>
<dbReference type="AlphaFoldDB" id="A0A369JKH4"/>
<feature type="compositionally biased region" description="Polar residues" evidence="1">
    <location>
        <begin position="232"/>
        <end position="242"/>
    </location>
</feature>
<dbReference type="InParanoid" id="A0A369JKH4"/>
<keyword evidence="3" id="KW-1185">Reference proteome</keyword>